<keyword evidence="3" id="KW-1185">Reference proteome</keyword>
<gene>
    <name evidence="2" type="ORF">FB465_6468</name>
</gene>
<dbReference type="EMBL" id="VIVR01000001">
    <property type="protein sequence ID" value="TWE21296.1"/>
    <property type="molecule type" value="Genomic_DNA"/>
</dbReference>
<protein>
    <submittedName>
        <fullName evidence="2">Uncharacterized protein</fullName>
    </submittedName>
</protein>
<evidence type="ECO:0000256" key="1">
    <source>
        <dbReference type="SAM" id="MobiDB-lite"/>
    </source>
</evidence>
<proteinExistence type="predicted"/>
<feature type="compositionally biased region" description="Basic residues" evidence="1">
    <location>
        <begin position="50"/>
        <end position="66"/>
    </location>
</feature>
<reference evidence="2 3" key="1">
    <citation type="submission" date="2019-06" db="EMBL/GenBank/DDBJ databases">
        <title>Sequencing the genomes of 1000 actinobacteria strains.</title>
        <authorList>
            <person name="Klenk H.-P."/>
        </authorList>
    </citation>
    <scope>NUCLEOTIDE SEQUENCE [LARGE SCALE GENOMIC DNA]</scope>
    <source>
        <strain evidence="2 3">DSM 41649</strain>
    </source>
</reference>
<feature type="region of interest" description="Disordered" evidence="1">
    <location>
        <begin position="165"/>
        <end position="229"/>
    </location>
</feature>
<dbReference type="Proteomes" id="UP000318416">
    <property type="component" value="Unassembled WGS sequence"/>
</dbReference>
<feature type="compositionally biased region" description="Basic residues" evidence="1">
    <location>
        <begin position="74"/>
        <end position="83"/>
    </location>
</feature>
<comment type="caution">
    <text evidence="2">The sequence shown here is derived from an EMBL/GenBank/DDBJ whole genome shotgun (WGS) entry which is preliminary data.</text>
</comment>
<sequence>MDGPVRVRTARAQRRRTQAGGWRGAGPGTGLHRPVPGHRGLSAPATAARGTRRAVRRDPPHRHPRHPRDPPAARRPRLRRPRPTWRPPAHPGPCGAITSDSRRATRRRCSLPRQRPEHITYELRQLTTEPLHIPQLHTQKMPPQEEKSPKVTKCYQGGGVVLAQQRADRAWSERAGRSRSRSSPDPPPHPERCVRAPVGLLQDSANPPTSAVPGCHRFHSRASTSWSRPQVGRALLLRRASNSLWQAAEDLQSDRYGGE</sequence>
<accession>A0A561F0A9</accession>
<evidence type="ECO:0000313" key="2">
    <source>
        <dbReference type="EMBL" id="TWE21296.1"/>
    </source>
</evidence>
<organism evidence="2 3">
    <name type="scientific">Kitasatospora atroaurantiaca</name>
    <dbReference type="NCBI Taxonomy" id="285545"/>
    <lineage>
        <taxon>Bacteria</taxon>
        <taxon>Bacillati</taxon>
        <taxon>Actinomycetota</taxon>
        <taxon>Actinomycetes</taxon>
        <taxon>Kitasatosporales</taxon>
        <taxon>Streptomycetaceae</taxon>
        <taxon>Kitasatospora</taxon>
    </lineage>
</organism>
<name>A0A561F0A9_9ACTN</name>
<feature type="compositionally biased region" description="Basic and acidic residues" evidence="1">
    <location>
        <begin position="166"/>
        <end position="176"/>
    </location>
</feature>
<dbReference type="AlphaFoldDB" id="A0A561F0A9"/>
<evidence type="ECO:0000313" key="3">
    <source>
        <dbReference type="Proteomes" id="UP000318416"/>
    </source>
</evidence>
<feature type="compositionally biased region" description="Basic residues" evidence="1">
    <location>
        <begin position="8"/>
        <end position="17"/>
    </location>
</feature>
<feature type="region of interest" description="Disordered" evidence="1">
    <location>
        <begin position="1"/>
        <end position="119"/>
    </location>
</feature>